<dbReference type="EMBL" id="MU827784">
    <property type="protein sequence ID" value="KAJ7334380.1"/>
    <property type="molecule type" value="Genomic_DNA"/>
</dbReference>
<feature type="region of interest" description="Disordered" evidence="2">
    <location>
        <begin position="135"/>
        <end position="183"/>
    </location>
</feature>
<feature type="region of interest" description="Disordered" evidence="2">
    <location>
        <begin position="1"/>
        <end position="26"/>
    </location>
</feature>
<dbReference type="InterPro" id="IPR000504">
    <property type="entry name" value="RRM_dom"/>
</dbReference>
<dbReference type="GO" id="GO:0003723">
    <property type="term" value="F:RNA binding"/>
    <property type="evidence" value="ECO:0007669"/>
    <property type="project" value="UniProtKB-UniRule"/>
</dbReference>
<dbReference type="InterPro" id="IPR001660">
    <property type="entry name" value="SAM"/>
</dbReference>
<proteinExistence type="predicted"/>
<dbReference type="PROSITE" id="PS50102">
    <property type="entry name" value="RRM"/>
    <property type="match status" value="1"/>
</dbReference>
<feature type="compositionally biased region" description="Polar residues" evidence="2">
    <location>
        <begin position="345"/>
        <end position="355"/>
    </location>
</feature>
<name>A0A9W9YG87_9CNID</name>
<dbReference type="OrthoDB" id="2390104at2759"/>
<dbReference type="SUPFAM" id="SSF47769">
    <property type="entry name" value="SAM/Pointed domain"/>
    <property type="match status" value="1"/>
</dbReference>
<feature type="compositionally biased region" description="Polar residues" evidence="2">
    <location>
        <begin position="263"/>
        <end position="276"/>
    </location>
</feature>
<dbReference type="SMART" id="SM00454">
    <property type="entry name" value="SAM"/>
    <property type="match status" value="1"/>
</dbReference>
<keyword evidence="5" id="KW-1185">Reference proteome</keyword>
<feature type="domain" description="RRM" evidence="3">
    <location>
        <begin position="48"/>
        <end position="133"/>
    </location>
</feature>
<organism evidence="4 5">
    <name type="scientific">Desmophyllum pertusum</name>
    <dbReference type="NCBI Taxonomy" id="174260"/>
    <lineage>
        <taxon>Eukaryota</taxon>
        <taxon>Metazoa</taxon>
        <taxon>Cnidaria</taxon>
        <taxon>Anthozoa</taxon>
        <taxon>Hexacorallia</taxon>
        <taxon>Scleractinia</taxon>
        <taxon>Caryophylliina</taxon>
        <taxon>Caryophylliidae</taxon>
        <taxon>Desmophyllum</taxon>
    </lineage>
</organism>
<dbReference type="CDD" id="cd00590">
    <property type="entry name" value="RRM_SF"/>
    <property type="match status" value="1"/>
</dbReference>
<dbReference type="Pfam" id="PF00536">
    <property type="entry name" value="SAM_1"/>
    <property type="match status" value="1"/>
</dbReference>
<accession>A0A9W9YG87</accession>
<dbReference type="InterPro" id="IPR050548">
    <property type="entry name" value="PcG_chromatin_remod_factors"/>
</dbReference>
<feature type="region of interest" description="Disordered" evidence="2">
    <location>
        <begin position="196"/>
        <end position="316"/>
    </location>
</feature>
<gene>
    <name evidence="4" type="primary">SFMBT2</name>
    <name evidence="4" type="ORF">OS493_014691</name>
</gene>
<feature type="region of interest" description="Disordered" evidence="2">
    <location>
        <begin position="345"/>
        <end position="404"/>
    </location>
</feature>
<evidence type="ECO:0000313" key="5">
    <source>
        <dbReference type="Proteomes" id="UP001163046"/>
    </source>
</evidence>
<dbReference type="InterPro" id="IPR012677">
    <property type="entry name" value="Nucleotide-bd_a/b_plait_sf"/>
</dbReference>
<dbReference type="InterPro" id="IPR013761">
    <property type="entry name" value="SAM/pointed_sf"/>
</dbReference>
<dbReference type="SMART" id="SM00360">
    <property type="entry name" value="RRM"/>
    <property type="match status" value="1"/>
</dbReference>
<dbReference type="Gene3D" id="3.30.70.330">
    <property type="match status" value="1"/>
</dbReference>
<reference evidence="4" key="1">
    <citation type="submission" date="2023-01" db="EMBL/GenBank/DDBJ databases">
        <title>Genome assembly of the deep-sea coral Lophelia pertusa.</title>
        <authorList>
            <person name="Herrera S."/>
            <person name="Cordes E."/>
        </authorList>
    </citation>
    <scope>NUCLEOTIDE SEQUENCE</scope>
    <source>
        <strain evidence="4">USNM1676648</strain>
        <tissue evidence="4">Polyp</tissue>
    </source>
</reference>
<dbReference type="GO" id="GO:0042393">
    <property type="term" value="F:histone binding"/>
    <property type="evidence" value="ECO:0007669"/>
    <property type="project" value="TreeGrafter"/>
</dbReference>
<dbReference type="SUPFAM" id="SSF54928">
    <property type="entry name" value="RNA-binding domain, RBD"/>
    <property type="match status" value="1"/>
</dbReference>
<keyword evidence="1" id="KW-0694">RNA-binding</keyword>
<evidence type="ECO:0000259" key="3">
    <source>
        <dbReference type="PROSITE" id="PS50102"/>
    </source>
</evidence>
<dbReference type="Proteomes" id="UP001163046">
    <property type="component" value="Unassembled WGS sequence"/>
</dbReference>
<dbReference type="GO" id="GO:0005634">
    <property type="term" value="C:nucleus"/>
    <property type="evidence" value="ECO:0007669"/>
    <property type="project" value="TreeGrafter"/>
</dbReference>
<dbReference type="GO" id="GO:0045892">
    <property type="term" value="P:negative regulation of DNA-templated transcription"/>
    <property type="evidence" value="ECO:0007669"/>
    <property type="project" value="TreeGrafter"/>
</dbReference>
<evidence type="ECO:0000256" key="2">
    <source>
        <dbReference type="SAM" id="MobiDB-lite"/>
    </source>
</evidence>
<feature type="compositionally biased region" description="Polar residues" evidence="2">
    <location>
        <begin position="284"/>
        <end position="307"/>
    </location>
</feature>
<dbReference type="CDD" id="cd09509">
    <property type="entry name" value="SAM_Polycomb"/>
    <property type="match status" value="1"/>
</dbReference>
<feature type="compositionally biased region" description="Basic and acidic residues" evidence="2">
    <location>
        <begin position="384"/>
        <end position="397"/>
    </location>
</feature>
<dbReference type="GO" id="GO:0003682">
    <property type="term" value="F:chromatin binding"/>
    <property type="evidence" value="ECO:0007669"/>
    <property type="project" value="TreeGrafter"/>
</dbReference>
<protein>
    <submittedName>
        <fullName evidence="4">Scm-like with four MBT domains protein 2</fullName>
    </submittedName>
</protein>
<dbReference type="AlphaFoldDB" id="A0A9W9YG87"/>
<sequence length="484" mass="52665">MTMSSSEELSQYEEKSTSKKFKSLNNSTRDNNPGVYIPVIPRDMYGLFGVHVSNLPAGISERVLVKAFSSVGPIAVCKILEPKPRRGSQNEILHSITYAFVKFTSYEEAHAALTKFNGFKLNGRTLSVRPAYVSEKAKRNPSPNVRHHHGDTSSEEGSGNSNVKEREEPQRTNYVMGSSDCRLKDGRLHDSDIMLFNGTSSKIPPPKKANGGRVLAPQFRKDSSPMSLESNASHDSHTCQGVPPTSKSEVPSVTTDPRHKQTIHQQTTVSGAQTSPDHCHNNTDDSITASSSAFKPYQGTSITSNQEAGIPKHGSMEDGMATVAADLSHLGLSTQNRSVMENKNASTWNHSQGNDAPSWRQGGAQGVTSWSQTGGAGVTTWSNSRDKPMTSPDRNKSVPEWGPQARSSVTTWSTVDVVQFFLDSDCAEYAGFFQEQEIDGRALMLLNRDTLLHFMKVGPALKVLQLIDGLRACGSPPGTGLNGW</sequence>
<feature type="compositionally biased region" description="Polar residues" evidence="2">
    <location>
        <begin position="366"/>
        <end position="383"/>
    </location>
</feature>
<dbReference type="PANTHER" id="PTHR12247">
    <property type="entry name" value="POLYCOMB GROUP PROTEIN"/>
    <property type="match status" value="1"/>
</dbReference>
<evidence type="ECO:0000313" key="4">
    <source>
        <dbReference type="EMBL" id="KAJ7334380.1"/>
    </source>
</evidence>
<dbReference type="Pfam" id="PF00076">
    <property type="entry name" value="RRM_1"/>
    <property type="match status" value="1"/>
</dbReference>
<evidence type="ECO:0000256" key="1">
    <source>
        <dbReference type="PROSITE-ProRule" id="PRU00176"/>
    </source>
</evidence>
<dbReference type="Gene3D" id="1.10.150.50">
    <property type="entry name" value="Transcription Factor, Ets-1"/>
    <property type="match status" value="1"/>
</dbReference>
<dbReference type="InterPro" id="IPR035979">
    <property type="entry name" value="RBD_domain_sf"/>
</dbReference>
<comment type="caution">
    <text evidence="4">The sequence shown here is derived from an EMBL/GenBank/DDBJ whole genome shotgun (WGS) entry which is preliminary data.</text>
</comment>
<feature type="compositionally biased region" description="Polar residues" evidence="2">
    <location>
        <begin position="243"/>
        <end position="255"/>
    </location>
</feature>